<feature type="transmembrane region" description="Helical" evidence="6">
    <location>
        <begin position="246"/>
        <end position="268"/>
    </location>
</feature>
<keyword evidence="4 6" id="KW-1133">Transmembrane helix</keyword>
<protein>
    <submittedName>
        <fullName evidence="8">MFS transporter</fullName>
    </submittedName>
</protein>
<dbReference type="GO" id="GO:0012505">
    <property type="term" value="C:endomembrane system"/>
    <property type="evidence" value="ECO:0007669"/>
    <property type="project" value="UniProtKB-SubCell"/>
</dbReference>
<feature type="transmembrane region" description="Helical" evidence="6">
    <location>
        <begin position="205"/>
        <end position="226"/>
    </location>
</feature>
<evidence type="ECO:0000256" key="4">
    <source>
        <dbReference type="ARBA" id="ARBA00022989"/>
    </source>
</evidence>
<dbReference type="Gene3D" id="1.20.1250.20">
    <property type="entry name" value="MFS general substrate transporter like domains"/>
    <property type="match status" value="1"/>
</dbReference>
<evidence type="ECO:0000256" key="1">
    <source>
        <dbReference type="ARBA" id="ARBA00004127"/>
    </source>
</evidence>
<dbReference type="GeneID" id="4846030"/>
<comment type="subcellular location">
    <subcellularLocation>
        <location evidence="1">Endomembrane system</location>
        <topology evidence="1">Multi-pass membrane protein</topology>
    </subcellularLocation>
</comment>
<dbReference type="KEGG" id="msum:OH143_04845"/>
<dbReference type="Proteomes" id="UP001156196">
    <property type="component" value="Chromosome"/>
</dbReference>
<feature type="transmembrane region" description="Helical" evidence="6">
    <location>
        <begin position="280"/>
        <end position="298"/>
    </location>
</feature>
<dbReference type="GeneID" id="76730195"/>
<evidence type="ECO:0000313" key="9">
    <source>
        <dbReference type="Proteomes" id="UP001156196"/>
    </source>
</evidence>
<evidence type="ECO:0000256" key="2">
    <source>
        <dbReference type="ARBA" id="ARBA00022448"/>
    </source>
</evidence>
<dbReference type="InterPro" id="IPR011701">
    <property type="entry name" value="MFS"/>
</dbReference>
<accession>A0AAX3EC10</accession>
<feature type="transmembrane region" description="Helical" evidence="6">
    <location>
        <begin position="341"/>
        <end position="364"/>
    </location>
</feature>
<evidence type="ECO:0000259" key="7">
    <source>
        <dbReference type="PROSITE" id="PS50850"/>
    </source>
</evidence>
<dbReference type="InterPro" id="IPR036259">
    <property type="entry name" value="MFS_trans_sf"/>
</dbReference>
<feature type="transmembrane region" description="Helical" evidence="6">
    <location>
        <begin position="103"/>
        <end position="125"/>
    </location>
</feature>
<dbReference type="GO" id="GO:0022857">
    <property type="term" value="F:transmembrane transporter activity"/>
    <property type="evidence" value="ECO:0007669"/>
    <property type="project" value="InterPro"/>
</dbReference>
<keyword evidence="5 6" id="KW-0472">Membrane</keyword>
<dbReference type="AlphaFoldDB" id="A0AAX3EC10"/>
<feature type="transmembrane region" description="Helical" evidence="6">
    <location>
        <begin position="78"/>
        <end position="97"/>
    </location>
</feature>
<dbReference type="PANTHER" id="PTHR23501:SF191">
    <property type="entry name" value="VACUOLAR BASIC AMINO ACID TRANSPORTER 4"/>
    <property type="match status" value="1"/>
</dbReference>
<evidence type="ECO:0000256" key="6">
    <source>
        <dbReference type="SAM" id="Phobius"/>
    </source>
</evidence>
<dbReference type="InterPro" id="IPR020846">
    <property type="entry name" value="MFS_dom"/>
</dbReference>
<feature type="domain" description="Major facilitator superfamily (MFS) profile" evidence="7">
    <location>
        <begin position="11"/>
        <end position="393"/>
    </location>
</feature>
<reference evidence="8" key="1">
    <citation type="submission" date="2022-10" db="EMBL/GenBank/DDBJ databases">
        <title>Complete genome of Methanoculleus submarinus DSM 15122.</title>
        <authorList>
            <person name="Chen S.-C."/>
            <person name="Lai S.-J."/>
            <person name="You Y.-T."/>
        </authorList>
    </citation>
    <scope>NUCLEOTIDE SEQUENCE</scope>
    <source>
        <strain evidence="8">DSM 15122</strain>
    </source>
</reference>
<dbReference type="EMBL" id="CP109831">
    <property type="protein sequence ID" value="UYU19421.1"/>
    <property type="molecule type" value="Genomic_DNA"/>
</dbReference>
<dbReference type="PROSITE" id="PS50850">
    <property type="entry name" value="MFS"/>
    <property type="match status" value="1"/>
</dbReference>
<keyword evidence="2" id="KW-0813">Transport</keyword>
<evidence type="ECO:0000313" key="8">
    <source>
        <dbReference type="EMBL" id="UYU19421.1"/>
    </source>
</evidence>
<evidence type="ECO:0000256" key="5">
    <source>
        <dbReference type="ARBA" id="ARBA00023136"/>
    </source>
</evidence>
<gene>
    <name evidence="8" type="ORF">OH143_04845</name>
</gene>
<sequence>MVTPFRPTRWTLLFLLLAAMMVLMGGAAVAPALPLISEAFPDEPEATISMIITLPALAIALTGFFVGELSDRIGKIPVLAVSVAIFSIAGCSGYFLTSLPAILAGRFILGIGIAGIICTTSALIVCYYDGISRTRVLGYQAAAMGMGVVVLETSGGYLAGISWRAAFLIYLVGVVILAGVLLTMREPARVNVEKTAGAPEETFPASLLLPAYATVFLGNLLFFLVPTKFPYLIANLDAARILGENFALTAGIFLGAMGCASSLVGLVYGRVAWRFHRYTLLTLCFACFGTGLCGLGFATSLPAVGVSVILVGLAQGILMPTILSWIAAITPKPFIGRASGGFSVAMNLGLFVSTLAMVPVIAVVATYGNLFLAFGSAAFALALPYLFSMVKRQFAPPGVAVDVKPGAE</sequence>
<organism evidence="8 9">
    <name type="scientific">Methanoculleus submarinus</name>
    <dbReference type="NCBI Taxonomy" id="204050"/>
    <lineage>
        <taxon>Archaea</taxon>
        <taxon>Methanobacteriati</taxon>
        <taxon>Methanobacteriota</taxon>
        <taxon>Stenosarchaea group</taxon>
        <taxon>Methanomicrobia</taxon>
        <taxon>Methanomicrobiales</taxon>
        <taxon>Methanomicrobiaceae</taxon>
        <taxon>Methanoculleus</taxon>
    </lineage>
</organism>
<dbReference type="GO" id="GO:0005886">
    <property type="term" value="C:plasma membrane"/>
    <property type="evidence" value="ECO:0007669"/>
    <property type="project" value="TreeGrafter"/>
</dbReference>
<feature type="transmembrane region" description="Helical" evidence="6">
    <location>
        <begin position="137"/>
        <end position="159"/>
    </location>
</feature>
<feature type="transmembrane region" description="Helical" evidence="6">
    <location>
        <begin position="370"/>
        <end position="387"/>
    </location>
</feature>
<dbReference type="SUPFAM" id="SSF103473">
    <property type="entry name" value="MFS general substrate transporter"/>
    <property type="match status" value="1"/>
</dbReference>
<keyword evidence="9" id="KW-1185">Reference proteome</keyword>
<feature type="transmembrane region" description="Helical" evidence="6">
    <location>
        <begin position="48"/>
        <end position="66"/>
    </location>
</feature>
<keyword evidence="3 6" id="KW-0812">Transmembrane</keyword>
<dbReference type="PANTHER" id="PTHR23501">
    <property type="entry name" value="MAJOR FACILITATOR SUPERFAMILY"/>
    <property type="match status" value="1"/>
</dbReference>
<proteinExistence type="predicted"/>
<dbReference type="Pfam" id="PF07690">
    <property type="entry name" value="MFS_1"/>
    <property type="match status" value="1"/>
</dbReference>
<feature type="transmembrane region" description="Helical" evidence="6">
    <location>
        <begin position="165"/>
        <end position="184"/>
    </location>
</feature>
<name>A0AAX3EC10_9EURY</name>
<evidence type="ECO:0000256" key="3">
    <source>
        <dbReference type="ARBA" id="ARBA00022692"/>
    </source>
</evidence>
<dbReference type="RefSeq" id="WP_011844946.1">
    <property type="nucleotide sequence ID" value="NZ_CP109831.1"/>
</dbReference>
<feature type="transmembrane region" description="Helical" evidence="6">
    <location>
        <begin position="304"/>
        <end position="329"/>
    </location>
</feature>
<dbReference type="CDD" id="cd17473">
    <property type="entry name" value="MFS_arabinose_efflux_permease_like"/>
    <property type="match status" value="1"/>
</dbReference>